<dbReference type="RefSeq" id="WP_102757437.1">
    <property type="nucleotide sequence ID" value="NZ_CP025791.1"/>
</dbReference>
<proteinExistence type="predicted"/>
<accession>A0A2K9PUP8</accession>
<evidence type="ECO:0000313" key="2">
    <source>
        <dbReference type="Proteomes" id="UP000235826"/>
    </source>
</evidence>
<dbReference type="AlphaFoldDB" id="A0A2K9PUP8"/>
<dbReference type="EMBL" id="CP025791">
    <property type="protein sequence ID" value="AUP80791.1"/>
    <property type="molecule type" value="Genomic_DNA"/>
</dbReference>
<protein>
    <submittedName>
        <fullName evidence="1">Uncharacterized protein</fullName>
    </submittedName>
</protein>
<reference evidence="1 2" key="1">
    <citation type="submission" date="2018-01" db="EMBL/GenBank/DDBJ databases">
        <title>Complete genome sequence of Flavivirga eckloniae ECD14 isolated from seaweed Ecklonia cava.</title>
        <authorList>
            <person name="Lee J.H."/>
            <person name="Baik K.S."/>
            <person name="Seong C.N."/>
        </authorList>
    </citation>
    <scope>NUCLEOTIDE SEQUENCE [LARGE SCALE GENOMIC DNA]</scope>
    <source>
        <strain evidence="1 2">ECD14</strain>
    </source>
</reference>
<organism evidence="1 2">
    <name type="scientific">Flavivirga eckloniae</name>
    <dbReference type="NCBI Taxonomy" id="1803846"/>
    <lineage>
        <taxon>Bacteria</taxon>
        <taxon>Pseudomonadati</taxon>
        <taxon>Bacteroidota</taxon>
        <taxon>Flavobacteriia</taxon>
        <taxon>Flavobacteriales</taxon>
        <taxon>Flavobacteriaceae</taxon>
        <taxon>Flavivirga</taxon>
    </lineage>
</organism>
<dbReference type="OrthoDB" id="1139253at2"/>
<dbReference type="KEGG" id="fek:C1H87_19560"/>
<keyword evidence="2" id="KW-1185">Reference proteome</keyword>
<dbReference type="Proteomes" id="UP000235826">
    <property type="component" value="Chromosome"/>
</dbReference>
<gene>
    <name evidence="1" type="ORF">C1H87_19560</name>
</gene>
<name>A0A2K9PUP8_9FLAO</name>
<evidence type="ECO:0000313" key="1">
    <source>
        <dbReference type="EMBL" id="AUP80791.1"/>
    </source>
</evidence>
<sequence>METNKNIKHKIEDTLEAMDAIGAVKVSPFFKDKTMQRLFVEKEEESLIWSWFSPKLQLVTLVCVIVLNALAFTQLNSNKYESDISEFAEVFGLSSDSEEISLFD</sequence>